<evidence type="ECO:0000256" key="1">
    <source>
        <dbReference type="SAM" id="MobiDB-lite"/>
    </source>
</evidence>
<comment type="caution">
    <text evidence="2">The sequence shown here is derived from an EMBL/GenBank/DDBJ whole genome shotgun (WGS) entry which is preliminary data.</text>
</comment>
<organism evidence="2 3">
    <name type="scientific">Gossypium stocksii</name>
    <dbReference type="NCBI Taxonomy" id="47602"/>
    <lineage>
        <taxon>Eukaryota</taxon>
        <taxon>Viridiplantae</taxon>
        <taxon>Streptophyta</taxon>
        <taxon>Embryophyta</taxon>
        <taxon>Tracheophyta</taxon>
        <taxon>Spermatophyta</taxon>
        <taxon>Magnoliopsida</taxon>
        <taxon>eudicotyledons</taxon>
        <taxon>Gunneridae</taxon>
        <taxon>Pentapetalae</taxon>
        <taxon>rosids</taxon>
        <taxon>malvids</taxon>
        <taxon>Malvales</taxon>
        <taxon>Malvaceae</taxon>
        <taxon>Malvoideae</taxon>
        <taxon>Gossypium</taxon>
    </lineage>
</organism>
<evidence type="ECO:0000313" key="2">
    <source>
        <dbReference type="EMBL" id="KAH1097928.1"/>
    </source>
</evidence>
<feature type="compositionally biased region" description="Polar residues" evidence="1">
    <location>
        <begin position="9"/>
        <end position="19"/>
    </location>
</feature>
<feature type="region of interest" description="Disordered" evidence="1">
    <location>
        <begin position="1"/>
        <end position="23"/>
    </location>
</feature>
<feature type="non-terminal residue" evidence="2">
    <location>
        <position position="49"/>
    </location>
</feature>
<sequence>NMLLEEVSTAANSSLSEGSSGKVPTENVLVATIPKFKQHKVSAVRDFPP</sequence>
<dbReference type="EMBL" id="JAIQCV010000005">
    <property type="protein sequence ID" value="KAH1097928.1"/>
    <property type="molecule type" value="Genomic_DNA"/>
</dbReference>
<name>A0A9D3VVP6_9ROSI</name>
<accession>A0A9D3VVP6</accession>
<keyword evidence="3" id="KW-1185">Reference proteome</keyword>
<feature type="non-terminal residue" evidence="2">
    <location>
        <position position="1"/>
    </location>
</feature>
<evidence type="ECO:0000313" key="3">
    <source>
        <dbReference type="Proteomes" id="UP000828251"/>
    </source>
</evidence>
<protein>
    <submittedName>
        <fullName evidence="2">Uncharacterized protein</fullName>
    </submittedName>
</protein>
<reference evidence="2 3" key="1">
    <citation type="journal article" date="2021" name="Plant Biotechnol. J.">
        <title>Multi-omics assisted identification of the key and species-specific regulatory components of drought-tolerant mechanisms in Gossypium stocksii.</title>
        <authorList>
            <person name="Yu D."/>
            <person name="Ke L."/>
            <person name="Zhang D."/>
            <person name="Wu Y."/>
            <person name="Sun Y."/>
            <person name="Mei J."/>
            <person name="Sun J."/>
            <person name="Sun Y."/>
        </authorList>
    </citation>
    <scope>NUCLEOTIDE SEQUENCE [LARGE SCALE GENOMIC DNA]</scope>
    <source>
        <strain evidence="3">cv. E1</strain>
        <tissue evidence="2">Leaf</tissue>
    </source>
</reference>
<gene>
    <name evidence="2" type="ORF">J1N35_014849</name>
</gene>
<proteinExistence type="predicted"/>
<dbReference type="Proteomes" id="UP000828251">
    <property type="component" value="Unassembled WGS sequence"/>
</dbReference>
<dbReference type="AlphaFoldDB" id="A0A9D3VVP6"/>